<dbReference type="AlphaFoldDB" id="A0AAE1HNR7"/>
<protein>
    <submittedName>
        <fullName evidence="2">Protein STB2</fullName>
    </submittedName>
</protein>
<proteinExistence type="predicted"/>
<reference evidence="2" key="1">
    <citation type="submission" date="2021-07" db="EMBL/GenBank/DDBJ databases">
        <authorList>
            <person name="Catto M.A."/>
            <person name="Jacobson A."/>
            <person name="Kennedy G."/>
            <person name="Labadie P."/>
            <person name="Hunt B.G."/>
            <person name="Srinivasan R."/>
        </authorList>
    </citation>
    <scope>NUCLEOTIDE SEQUENCE</scope>
    <source>
        <strain evidence="2">PL_HMW_Pooled</strain>
        <tissue evidence="2">Head</tissue>
    </source>
</reference>
<evidence type="ECO:0000256" key="1">
    <source>
        <dbReference type="SAM" id="Coils"/>
    </source>
</evidence>
<dbReference type="EMBL" id="JAHWGI010001196">
    <property type="protein sequence ID" value="KAK3924729.1"/>
    <property type="molecule type" value="Genomic_DNA"/>
</dbReference>
<dbReference type="Proteomes" id="UP001219518">
    <property type="component" value="Unassembled WGS sequence"/>
</dbReference>
<evidence type="ECO:0000313" key="2">
    <source>
        <dbReference type="EMBL" id="KAK3924729.1"/>
    </source>
</evidence>
<keyword evidence="1" id="KW-0175">Coiled coil</keyword>
<gene>
    <name evidence="2" type="ORF">KUF71_012863</name>
</gene>
<reference evidence="2" key="2">
    <citation type="journal article" date="2023" name="BMC Genomics">
        <title>Pest status, molecular evolution, and epigenetic factors derived from the genome assembly of Frankliniella fusca, a thysanopteran phytovirus vector.</title>
        <authorList>
            <person name="Catto M.A."/>
            <person name="Labadie P.E."/>
            <person name="Jacobson A.L."/>
            <person name="Kennedy G.G."/>
            <person name="Srinivasan R."/>
            <person name="Hunt B.G."/>
        </authorList>
    </citation>
    <scope>NUCLEOTIDE SEQUENCE</scope>
    <source>
        <strain evidence="2">PL_HMW_Pooled</strain>
    </source>
</reference>
<name>A0AAE1HNR7_9NEOP</name>
<comment type="caution">
    <text evidence="2">The sequence shown here is derived from an EMBL/GenBank/DDBJ whole genome shotgun (WGS) entry which is preliminary data.</text>
</comment>
<organism evidence="2 3">
    <name type="scientific">Frankliniella fusca</name>
    <dbReference type="NCBI Taxonomy" id="407009"/>
    <lineage>
        <taxon>Eukaryota</taxon>
        <taxon>Metazoa</taxon>
        <taxon>Ecdysozoa</taxon>
        <taxon>Arthropoda</taxon>
        <taxon>Hexapoda</taxon>
        <taxon>Insecta</taxon>
        <taxon>Pterygota</taxon>
        <taxon>Neoptera</taxon>
        <taxon>Paraneoptera</taxon>
        <taxon>Thysanoptera</taxon>
        <taxon>Terebrantia</taxon>
        <taxon>Thripoidea</taxon>
        <taxon>Thripidae</taxon>
        <taxon>Frankliniella</taxon>
    </lineage>
</organism>
<evidence type="ECO:0000313" key="3">
    <source>
        <dbReference type="Proteomes" id="UP001219518"/>
    </source>
</evidence>
<feature type="coiled-coil region" evidence="1">
    <location>
        <begin position="65"/>
        <end position="92"/>
    </location>
</feature>
<accession>A0AAE1HNR7</accession>
<keyword evidence="3" id="KW-1185">Reference proteome</keyword>
<sequence length="94" mass="10756">MAVIDLDQSQPSTADTQDTDLLKVKTNTKIMILEYKQTILEQISRAPRELANMLKRNLEVYEPLLKGLDQAVMQLEEKILGLEEQLQGLEKIQC</sequence>